<proteinExistence type="predicted"/>
<dbReference type="InParanoid" id="A0A0D2HY45"/>
<evidence type="ECO:0000313" key="2">
    <source>
        <dbReference type="Proteomes" id="UP000032233"/>
    </source>
</evidence>
<protein>
    <submittedName>
        <fullName evidence="1">Uncharacterized protein</fullName>
    </submittedName>
</protein>
<dbReference type="Proteomes" id="UP000032233">
    <property type="component" value="Unassembled WGS sequence"/>
</dbReference>
<reference evidence="1 2" key="1">
    <citation type="submission" date="2013-11" db="EMBL/GenBank/DDBJ databases">
        <title>Metagenomic analysis of a methanogenic consortium involved in long chain n-alkane degradation.</title>
        <authorList>
            <person name="Davidova I.A."/>
            <person name="Callaghan A.V."/>
            <person name="Wawrik B."/>
            <person name="Pruitt S."/>
            <person name="Marks C."/>
            <person name="Duncan K.E."/>
            <person name="Suflita J.M."/>
        </authorList>
    </citation>
    <scope>NUCLEOTIDE SEQUENCE [LARGE SCALE GENOMIC DNA]</scope>
    <source>
        <strain evidence="1 2">SPR</strain>
    </source>
</reference>
<dbReference type="EMBL" id="AZAC01000004">
    <property type="protein sequence ID" value="KIX15233.1"/>
    <property type="molecule type" value="Genomic_DNA"/>
</dbReference>
<dbReference type="STRING" id="1429043.X474_05285"/>
<evidence type="ECO:0000313" key="1">
    <source>
        <dbReference type="EMBL" id="KIX15233.1"/>
    </source>
</evidence>
<sequence>MDRKKDQNLWCRPDYQIADFLKTRAFYVSVTLLAGQVGLVKVFQDYSNRISPKRIKWGGKTFPYPVFLLRRVN</sequence>
<accession>A0A0D2HY45</accession>
<organism evidence="1 2">
    <name type="scientific">Dethiosulfatarculus sandiegensis</name>
    <dbReference type="NCBI Taxonomy" id="1429043"/>
    <lineage>
        <taxon>Bacteria</taxon>
        <taxon>Pseudomonadati</taxon>
        <taxon>Thermodesulfobacteriota</taxon>
        <taxon>Desulfarculia</taxon>
        <taxon>Desulfarculales</taxon>
        <taxon>Desulfarculaceae</taxon>
        <taxon>Dethiosulfatarculus</taxon>
    </lineage>
</organism>
<dbReference type="AlphaFoldDB" id="A0A0D2HY45"/>
<keyword evidence="2" id="KW-1185">Reference proteome</keyword>
<comment type="caution">
    <text evidence="1">The sequence shown here is derived from an EMBL/GenBank/DDBJ whole genome shotgun (WGS) entry which is preliminary data.</text>
</comment>
<gene>
    <name evidence="1" type="ORF">X474_05285</name>
</gene>
<name>A0A0D2HY45_9BACT</name>